<protein>
    <recommendedName>
        <fullName evidence="3">Replication-relaxation</fullName>
    </recommendedName>
</protein>
<dbReference type="Proteomes" id="UP000462055">
    <property type="component" value="Unassembled WGS sequence"/>
</dbReference>
<sequence length="301" mass="33600">MTKPTRPAHRLRERQARPPRVTAALIADLAHRLTARDRALLTLVWEHRVLTSDQITALFFRTSVRTHQRLRQLHELHALSSFRPWTPNGTAAKHWVLGPAGAHVLAVEQGVGLRELGYRHETAMGIAVSPRLGHQVGVNDFFVRLRAYARNRDDGARLVQWWPERRCVSKWGDHARPDAFGQWSEPRNQDQSQGSSAEVAFFLEHDTGTERLARVAAKLNGYTALARETGSTTPVLFWLPSAAREANLRKLLGVPRVPVATAVQTPTTSREGPAGAVWLPAGITGPRQRLTALANAWEFTM</sequence>
<name>A0A6I4M963_9ACTN</name>
<evidence type="ECO:0008006" key="3">
    <source>
        <dbReference type="Google" id="ProtNLM"/>
    </source>
</evidence>
<dbReference type="AlphaFoldDB" id="A0A6I4M963"/>
<accession>A0A6I4M963</accession>
<dbReference type="RefSeq" id="WP_151595193.1">
    <property type="nucleotide sequence ID" value="NZ_WBMS02000015.1"/>
</dbReference>
<keyword evidence="2" id="KW-1185">Reference proteome</keyword>
<evidence type="ECO:0000313" key="1">
    <source>
        <dbReference type="EMBL" id="MWA02718.1"/>
    </source>
</evidence>
<organism evidence="1 2">
    <name type="scientific">Actinomadura physcomitrii</name>
    <dbReference type="NCBI Taxonomy" id="2650748"/>
    <lineage>
        <taxon>Bacteria</taxon>
        <taxon>Bacillati</taxon>
        <taxon>Actinomycetota</taxon>
        <taxon>Actinomycetes</taxon>
        <taxon>Streptosporangiales</taxon>
        <taxon>Thermomonosporaceae</taxon>
        <taxon>Actinomadura</taxon>
    </lineage>
</organism>
<gene>
    <name evidence="1" type="ORF">F8568_020530</name>
</gene>
<dbReference type="EMBL" id="WBMS02000015">
    <property type="protein sequence ID" value="MWA02718.1"/>
    <property type="molecule type" value="Genomic_DNA"/>
</dbReference>
<reference evidence="1" key="1">
    <citation type="submission" date="2019-12" db="EMBL/GenBank/DDBJ databases">
        <title>Actinomadura physcomitrii sp. nov., a novel actinomycete isolated from moss [Physcomitrium sphaericum (Ludw) Fuernr].</title>
        <authorList>
            <person name="Zhuang X."/>
        </authorList>
    </citation>
    <scope>NUCLEOTIDE SEQUENCE [LARGE SCALE GENOMIC DNA]</scope>
    <source>
        <strain evidence="1">LD22</strain>
    </source>
</reference>
<dbReference type="InterPro" id="IPR025855">
    <property type="entry name" value="Replic_Relax"/>
</dbReference>
<dbReference type="Pfam" id="PF13814">
    <property type="entry name" value="Replic_Relax"/>
    <property type="match status" value="1"/>
</dbReference>
<comment type="caution">
    <text evidence="1">The sequence shown here is derived from an EMBL/GenBank/DDBJ whole genome shotgun (WGS) entry which is preliminary data.</text>
</comment>
<evidence type="ECO:0000313" key="2">
    <source>
        <dbReference type="Proteomes" id="UP000462055"/>
    </source>
</evidence>
<proteinExistence type="predicted"/>